<name>A0A2I7ZER3_STRSU</name>
<proteinExistence type="predicted"/>
<dbReference type="RefSeq" id="WP_003525205.1">
    <property type="nucleotide sequence ID" value="NZ_CP135087.1"/>
</dbReference>
<protein>
    <submittedName>
        <fullName evidence="1">Uncharacterized protein</fullName>
    </submittedName>
</protein>
<dbReference type="EMBL" id="KY400492">
    <property type="protein sequence ID" value="AUS90897.1"/>
    <property type="molecule type" value="Genomic_DNA"/>
</dbReference>
<reference evidence="1" key="1">
    <citation type="submission" date="2016-12" db="EMBL/GenBank/DDBJ databases">
        <title>Genetic analyses of Streptococcus suis serotype 9 strains from diseased pigs.</title>
        <authorList>
            <person name="Qiu X."/>
            <person name="Zheng H."/>
        </authorList>
    </citation>
    <scope>NUCLEOTIDE SEQUENCE</scope>
    <source>
        <strain evidence="1">1016-10</strain>
    </source>
</reference>
<dbReference type="GeneID" id="57960456"/>
<dbReference type="AlphaFoldDB" id="A0A2I7ZER3"/>
<organism evidence="1">
    <name type="scientific">Streptococcus suis</name>
    <dbReference type="NCBI Taxonomy" id="1307"/>
    <lineage>
        <taxon>Bacteria</taxon>
        <taxon>Bacillati</taxon>
        <taxon>Bacillota</taxon>
        <taxon>Bacilli</taxon>
        <taxon>Lactobacillales</taxon>
        <taxon>Streptococcaceae</taxon>
        <taxon>Streptococcus</taxon>
    </lineage>
</organism>
<sequence length="218" mass="25900">MYEYVNDKQFLSRMRSLCGDIMQDLCHTLKEEYDIGASFYLVGSGAKNLIMQNANRPIDLDYNLEITRIDDWEDCRNIKECVRKAFNTVLRKHGWNDCEDSTSSLTTEKRCFTQGNDTDFSIDVCIVCEDVDGNYHRLIHEKTGFSYYDKYFWNQAPNSRRLKEKADYIKSKGKWALVREQYKRIKNKYLTSNDYNHSSFICYIEAVNNVYNSRKHWD</sequence>
<accession>A0A2I7ZER3</accession>
<evidence type="ECO:0000313" key="1">
    <source>
        <dbReference type="EMBL" id="AUS90897.1"/>
    </source>
</evidence>